<dbReference type="InterPro" id="IPR052465">
    <property type="entry name" value="Mito_NAD+_Carrier"/>
</dbReference>
<accession>A0ABY7DQ91</accession>
<dbReference type="Gene3D" id="1.10.630.10">
    <property type="entry name" value="Cytochrome P450"/>
    <property type="match status" value="1"/>
</dbReference>
<keyword evidence="4" id="KW-0812">Transmembrane</keyword>
<evidence type="ECO:0000256" key="3">
    <source>
        <dbReference type="ARBA" id="ARBA00022448"/>
    </source>
</evidence>
<reference evidence="10" key="1">
    <citation type="submission" date="2022-11" db="EMBL/GenBank/DDBJ databases">
        <title>Centuries of genome instability and evolution in soft-shell clam transmissible cancer (bioRxiv).</title>
        <authorList>
            <person name="Hart S.F.M."/>
            <person name="Yonemitsu M.A."/>
            <person name="Giersch R.M."/>
            <person name="Beal B.F."/>
            <person name="Arriagada G."/>
            <person name="Davis B.W."/>
            <person name="Ostrander E.A."/>
            <person name="Goff S.P."/>
            <person name="Metzger M.J."/>
        </authorList>
    </citation>
    <scope>NUCLEOTIDE SEQUENCE</scope>
    <source>
        <strain evidence="10">MELC-2E11</strain>
        <tissue evidence="10">Siphon/mantle</tissue>
    </source>
</reference>
<name>A0ABY7DQ91_MYAAR</name>
<dbReference type="PANTHER" id="PTHR46131:SF1">
    <property type="entry name" value="SD08549P"/>
    <property type="match status" value="1"/>
</dbReference>
<keyword evidence="9" id="KW-0472">Membrane</keyword>
<dbReference type="Gene3D" id="1.50.40.10">
    <property type="entry name" value="Mitochondrial carrier domain"/>
    <property type="match status" value="1"/>
</dbReference>
<evidence type="ECO:0000256" key="1">
    <source>
        <dbReference type="ARBA" id="ARBA00004448"/>
    </source>
</evidence>
<sequence>MSLVNLESDLTPHTTLWLVLYMAAYPAVQARVQEKIDSVVKSCALLRCFRFPCRTTRYKTPRRCFIENVMVMVDMLRILVTGKWRRLWKVVDIVLHGVKILKAIQQIRKEGLTRLYRGLLPSLLQKTTSMSLMFGLYYDFQRQIYHYNLFTPMFVVKLSATMLTGSVEALLSDL</sequence>
<evidence type="ECO:0000313" key="10">
    <source>
        <dbReference type="EMBL" id="WAQ98751.1"/>
    </source>
</evidence>
<dbReference type="InterPro" id="IPR023395">
    <property type="entry name" value="MCP_dom_sf"/>
</dbReference>
<gene>
    <name evidence="10" type="ORF">MAR_023124</name>
</gene>
<dbReference type="PANTHER" id="PTHR46131">
    <property type="entry name" value="SD08549P"/>
    <property type="match status" value="1"/>
</dbReference>
<proteinExistence type="inferred from homology"/>
<dbReference type="SUPFAM" id="SSF103506">
    <property type="entry name" value="Mitochondrial carrier"/>
    <property type="match status" value="1"/>
</dbReference>
<evidence type="ECO:0000256" key="4">
    <source>
        <dbReference type="ARBA" id="ARBA00022692"/>
    </source>
</evidence>
<keyword evidence="7" id="KW-1133">Transmembrane helix</keyword>
<comment type="similarity">
    <text evidence="2">Belongs to the mitochondrial carrier (TC 2.A.29) family.</text>
</comment>
<dbReference type="InterPro" id="IPR036396">
    <property type="entry name" value="Cyt_P450_sf"/>
</dbReference>
<dbReference type="SUPFAM" id="SSF48264">
    <property type="entry name" value="Cytochrome P450"/>
    <property type="match status" value="1"/>
</dbReference>
<dbReference type="Pfam" id="PF00153">
    <property type="entry name" value="Mito_carr"/>
    <property type="match status" value="1"/>
</dbReference>
<keyword evidence="3" id="KW-0813">Transport</keyword>
<evidence type="ECO:0000256" key="8">
    <source>
        <dbReference type="ARBA" id="ARBA00023128"/>
    </source>
</evidence>
<keyword evidence="11" id="KW-1185">Reference proteome</keyword>
<protein>
    <submittedName>
        <fullName evidence="10">S2551-like protein</fullName>
    </submittedName>
</protein>
<evidence type="ECO:0000256" key="6">
    <source>
        <dbReference type="ARBA" id="ARBA00022792"/>
    </source>
</evidence>
<evidence type="ECO:0000256" key="2">
    <source>
        <dbReference type="ARBA" id="ARBA00006375"/>
    </source>
</evidence>
<dbReference type="InterPro" id="IPR018108">
    <property type="entry name" value="MCP_transmembrane"/>
</dbReference>
<keyword evidence="8" id="KW-0496">Mitochondrion</keyword>
<evidence type="ECO:0000313" key="11">
    <source>
        <dbReference type="Proteomes" id="UP001164746"/>
    </source>
</evidence>
<evidence type="ECO:0000256" key="7">
    <source>
        <dbReference type="ARBA" id="ARBA00022989"/>
    </source>
</evidence>
<keyword evidence="6" id="KW-0999">Mitochondrion inner membrane</keyword>
<evidence type="ECO:0000256" key="5">
    <source>
        <dbReference type="ARBA" id="ARBA00022737"/>
    </source>
</evidence>
<comment type="subcellular location">
    <subcellularLocation>
        <location evidence="1">Mitochondrion inner membrane</location>
        <topology evidence="1">Multi-pass membrane protein</topology>
    </subcellularLocation>
</comment>
<evidence type="ECO:0000256" key="9">
    <source>
        <dbReference type="ARBA" id="ARBA00023136"/>
    </source>
</evidence>
<dbReference type="Proteomes" id="UP001164746">
    <property type="component" value="Chromosome 3"/>
</dbReference>
<organism evidence="10 11">
    <name type="scientific">Mya arenaria</name>
    <name type="common">Soft-shell clam</name>
    <dbReference type="NCBI Taxonomy" id="6604"/>
    <lineage>
        <taxon>Eukaryota</taxon>
        <taxon>Metazoa</taxon>
        <taxon>Spiralia</taxon>
        <taxon>Lophotrochozoa</taxon>
        <taxon>Mollusca</taxon>
        <taxon>Bivalvia</taxon>
        <taxon>Autobranchia</taxon>
        <taxon>Heteroconchia</taxon>
        <taxon>Euheterodonta</taxon>
        <taxon>Imparidentia</taxon>
        <taxon>Neoheterodontei</taxon>
        <taxon>Myida</taxon>
        <taxon>Myoidea</taxon>
        <taxon>Myidae</taxon>
        <taxon>Mya</taxon>
    </lineage>
</organism>
<keyword evidence="5" id="KW-0677">Repeat</keyword>
<dbReference type="EMBL" id="CP111014">
    <property type="protein sequence ID" value="WAQ98751.1"/>
    <property type="molecule type" value="Genomic_DNA"/>
</dbReference>